<dbReference type="RefSeq" id="WP_176818371.1">
    <property type="nucleotide sequence ID" value="NZ_JABXWP010000016.1"/>
</dbReference>
<comment type="caution">
    <text evidence="1">The sequence shown here is derived from an EMBL/GenBank/DDBJ whole genome shotgun (WGS) entry which is preliminary data.</text>
</comment>
<organism evidence="1 2">
    <name type="scientific">Lacticaseibacillus rhamnosus</name>
    <name type="common">Lactobacillus rhamnosus</name>
    <dbReference type="NCBI Taxonomy" id="47715"/>
    <lineage>
        <taxon>Bacteria</taxon>
        <taxon>Bacillati</taxon>
        <taxon>Bacillota</taxon>
        <taxon>Bacilli</taxon>
        <taxon>Lactobacillales</taxon>
        <taxon>Lactobacillaceae</taxon>
        <taxon>Lacticaseibacillus</taxon>
    </lineage>
</organism>
<gene>
    <name evidence="1" type="ORF">HWN39_10605</name>
</gene>
<dbReference type="AlphaFoldDB" id="A0A7Y7UK39"/>
<evidence type="ECO:0000313" key="2">
    <source>
        <dbReference type="Proteomes" id="UP000542889"/>
    </source>
</evidence>
<reference evidence="1 2" key="1">
    <citation type="submission" date="2020-06" db="EMBL/GenBank/DDBJ databases">
        <title>Lactobacillus rhamnosus QC,genome.</title>
        <authorList>
            <person name="Yi H."/>
            <person name="Jin M."/>
        </authorList>
    </citation>
    <scope>NUCLEOTIDE SEQUENCE [LARGE SCALE GENOMIC DNA]</scope>
    <source>
        <strain evidence="1 2">QC</strain>
    </source>
</reference>
<name>A0A7Y7UK39_LACRH</name>
<protein>
    <submittedName>
        <fullName evidence="1">Uncharacterized protein</fullName>
    </submittedName>
</protein>
<accession>A0A7Y7UK39</accession>
<sequence>MKYYETNEPFYSLIVASNVEEAKKIYREMYGDQDDPDNFKEDTREEAMYRLTLAKSEDGDTPTYEEVKESLLEKKPSMLLCDCSIL</sequence>
<proteinExistence type="predicted"/>
<dbReference type="Proteomes" id="UP000542889">
    <property type="component" value="Unassembled WGS sequence"/>
</dbReference>
<dbReference type="EMBL" id="JABXWP010000016">
    <property type="protein sequence ID" value="NVO88928.1"/>
    <property type="molecule type" value="Genomic_DNA"/>
</dbReference>
<evidence type="ECO:0000313" key="1">
    <source>
        <dbReference type="EMBL" id="NVO88928.1"/>
    </source>
</evidence>